<dbReference type="EMBL" id="KB822711">
    <property type="protein sequence ID" value="ETN46773.1"/>
    <property type="molecule type" value="Genomic_DNA"/>
</dbReference>
<keyword evidence="5" id="KW-1185">Reference proteome</keyword>
<dbReference type="GO" id="GO:0005770">
    <property type="term" value="C:late endosome"/>
    <property type="evidence" value="ECO:0007669"/>
    <property type="project" value="TreeGrafter"/>
</dbReference>
<organism evidence="4 5">
    <name type="scientific">Cyphellophora europaea (strain CBS 101466)</name>
    <name type="common">Phialophora europaea</name>
    <dbReference type="NCBI Taxonomy" id="1220924"/>
    <lineage>
        <taxon>Eukaryota</taxon>
        <taxon>Fungi</taxon>
        <taxon>Dikarya</taxon>
        <taxon>Ascomycota</taxon>
        <taxon>Pezizomycotina</taxon>
        <taxon>Eurotiomycetes</taxon>
        <taxon>Chaetothyriomycetidae</taxon>
        <taxon>Chaetothyriales</taxon>
        <taxon>Cyphellophoraceae</taxon>
        <taxon>Cyphellophora</taxon>
    </lineage>
</organism>
<evidence type="ECO:0000259" key="3">
    <source>
        <dbReference type="Pfam" id="PF01266"/>
    </source>
</evidence>
<sequence>MATVILGGGIIGLSIAHCLSLERPPSAPGNPHIHILDSSHSLLLSASGFAGGFLAEDWMSPASASLAALSFRLHRELALQHEGQRRWGYAGSQVYSLSIDGTGVVNRKRGQSQDWISSGTSRANAAPDLPPSTSSSGDPPNSTGSQVETFNPDGSPACFTAQPGGTLSTIGMPSDCAQIHPRSLCSFLLAQCQSRGVQLHLSATPTSIVTDNDSSTLTGLHYTSPTTEGTTSLDCSNLVLAAGPWTPSLFATLFPHASTRIPIYPLAGHSVLAKSPRYVAPFPLSRNEGPPSSKNKSGEQQQQHICYAVYCSPTPASFIGHAWTYAPEAFARLSPDGQTEIWVGGLNEPDLALPPRAEDVKPLLAKGKGYEAAKREMRGCAVQLCGRAMGDGGQQGDLGGRNEDDLRDVSEGLCFRPVSETGVPVVGRVGNEMLGGVKTAGEKGKGMGGVFVASGHGPWGISLSLGTGKVVSEMVLGETLSADVSRLALG</sequence>
<dbReference type="GO" id="GO:0005829">
    <property type="term" value="C:cytosol"/>
    <property type="evidence" value="ECO:0007669"/>
    <property type="project" value="GOC"/>
</dbReference>
<feature type="signal peptide" evidence="2">
    <location>
        <begin position="1"/>
        <end position="16"/>
    </location>
</feature>
<protein>
    <recommendedName>
        <fullName evidence="3">FAD dependent oxidoreductase domain-containing protein</fullName>
    </recommendedName>
</protein>
<dbReference type="PANTHER" id="PTHR13847">
    <property type="entry name" value="SARCOSINE DEHYDROGENASE-RELATED"/>
    <property type="match status" value="1"/>
</dbReference>
<evidence type="ECO:0000256" key="2">
    <source>
        <dbReference type="SAM" id="SignalP"/>
    </source>
</evidence>
<accession>W2SFF6</accession>
<dbReference type="OrthoDB" id="498204at2759"/>
<proteinExistence type="predicted"/>
<feature type="domain" description="FAD dependent oxidoreductase" evidence="3">
    <location>
        <begin position="4"/>
        <end position="474"/>
    </location>
</feature>
<dbReference type="Proteomes" id="UP000030752">
    <property type="component" value="Unassembled WGS sequence"/>
</dbReference>
<evidence type="ECO:0000313" key="4">
    <source>
        <dbReference type="EMBL" id="ETN46773.1"/>
    </source>
</evidence>
<feature type="compositionally biased region" description="Polar residues" evidence="1">
    <location>
        <begin position="112"/>
        <end position="123"/>
    </location>
</feature>
<feature type="compositionally biased region" description="Polar residues" evidence="1">
    <location>
        <begin position="131"/>
        <end position="149"/>
    </location>
</feature>
<dbReference type="Gene3D" id="3.50.50.60">
    <property type="entry name" value="FAD/NAD(P)-binding domain"/>
    <property type="match status" value="3"/>
</dbReference>
<dbReference type="STRING" id="1220924.W2SFF6"/>
<dbReference type="AlphaFoldDB" id="W2SFF6"/>
<keyword evidence="2" id="KW-0732">Signal</keyword>
<dbReference type="eggNOG" id="KOG2852">
    <property type="taxonomic scope" value="Eukaryota"/>
</dbReference>
<dbReference type="InParanoid" id="W2SFF6"/>
<dbReference type="HOGENOM" id="CLU_007884_14_1_1"/>
<dbReference type="PANTHER" id="PTHR13847:SF185">
    <property type="entry name" value="FAD DEPENDENT OXIDOREDUCTASE SUPERFAMILY (AFU_ORTHOLOGUE AFUA_3G02360)"/>
    <property type="match status" value="1"/>
</dbReference>
<dbReference type="InterPro" id="IPR006076">
    <property type="entry name" value="FAD-dep_OxRdtase"/>
</dbReference>
<dbReference type="GO" id="GO:0042147">
    <property type="term" value="P:retrograde transport, endosome to Golgi"/>
    <property type="evidence" value="ECO:0007669"/>
    <property type="project" value="TreeGrafter"/>
</dbReference>
<dbReference type="RefSeq" id="XP_008711485.1">
    <property type="nucleotide sequence ID" value="XM_008713263.1"/>
</dbReference>
<dbReference type="InterPro" id="IPR036188">
    <property type="entry name" value="FAD/NAD-bd_sf"/>
</dbReference>
<feature type="region of interest" description="Disordered" evidence="1">
    <location>
        <begin position="110"/>
        <end position="162"/>
    </location>
</feature>
<reference evidence="4 5" key="1">
    <citation type="submission" date="2013-03" db="EMBL/GenBank/DDBJ databases">
        <title>The Genome Sequence of Phialophora europaea CBS 101466.</title>
        <authorList>
            <consortium name="The Broad Institute Genomics Platform"/>
            <person name="Cuomo C."/>
            <person name="de Hoog S."/>
            <person name="Gorbushina A."/>
            <person name="Walker B."/>
            <person name="Young S.K."/>
            <person name="Zeng Q."/>
            <person name="Gargeya S."/>
            <person name="Fitzgerald M."/>
            <person name="Haas B."/>
            <person name="Abouelleil A."/>
            <person name="Allen A.W."/>
            <person name="Alvarado L."/>
            <person name="Arachchi H.M."/>
            <person name="Berlin A.M."/>
            <person name="Chapman S.B."/>
            <person name="Gainer-Dewar J."/>
            <person name="Goldberg J."/>
            <person name="Griggs A."/>
            <person name="Gujja S."/>
            <person name="Hansen M."/>
            <person name="Howarth C."/>
            <person name="Imamovic A."/>
            <person name="Ireland A."/>
            <person name="Larimer J."/>
            <person name="McCowan C."/>
            <person name="Murphy C."/>
            <person name="Pearson M."/>
            <person name="Poon T.W."/>
            <person name="Priest M."/>
            <person name="Roberts A."/>
            <person name="Saif S."/>
            <person name="Shea T."/>
            <person name="Sisk P."/>
            <person name="Sykes S."/>
            <person name="Wortman J."/>
            <person name="Nusbaum C."/>
            <person name="Birren B."/>
        </authorList>
    </citation>
    <scope>NUCLEOTIDE SEQUENCE [LARGE SCALE GENOMIC DNA]</scope>
    <source>
        <strain evidence="4 5">CBS 101466</strain>
    </source>
</reference>
<feature type="chain" id="PRO_5004824306" description="FAD dependent oxidoreductase domain-containing protein" evidence="2">
    <location>
        <begin position="17"/>
        <end position="490"/>
    </location>
</feature>
<dbReference type="SUPFAM" id="SSF51905">
    <property type="entry name" value="FAD/NAD(P)-binding domain"/>
    <property type="match status" value="1"/>
</dbReference>
<gene>
    <name evidence="4" type="ORF">HMPREF1541_00962</name>
</gene>
<name>W2SFF6_CYPE1</name>
<dbReference type="GeneID" id="19968301"/>
<evidence type="ECO:0000313" key="5">
    <source>
        <dbReference type="Proteomes" id="UP000030752"/>
    </source>
</evidence>
<dbReference type="VEuPathDB" id="FungiDB:HMPREF1541_00962"/>
<evidence type="ECO:0000256" key="1">
    <source>
        <dbReference type="SAM" id="MobiDB-lite"/>
    </source>
</evidence>
<dbReference type="Pfam" id="PF01266">
    <property type="entry name" value="DAO"/>
    <property type="match status" value="1"/>
</dbReference>
<dbReference type="Gene3D" id="3.30.9.10">
    <property type="entry name" value="D-Amino Acid Oxidase, subunit A, domain 2"/>
    <property type="match status" value="1"/>
</dbReference>